<dbReference type="InterPro" id="IPR038404">
    <property type="entry name" value="TRAP_DctP_sf"/>
</dbReference>
<dbReference type="PIRSF" id="PIRSF006470">
    <property type="entry name" value="DctB"/>
    <property type="match status" value="1"/>
</dbReference>
<dbReference type="NCBIfam" id="NF037995">
    <property type="entry name" value="TRAP_S1"/>
    <property type="match status" value="1"/>
</dbReference>
<reference evidence="3 4" key="1">
    <citation type="submission" date="2018-08" db="EMBL/GenBank/DDBJ databases">
        <title>Hydrogenophaga sp. LA-38 isolated from sludge.</title>
        <authorList>
            <person name="Im W.-T."/>
        </authorList>
    </citation>
    <scope>NUCLEOTIDE SEQUENCE [LARGE SCALE GENOMIC DNA]</scope>
    <source>
        <strain evidence="3 4">LA-38</strain>
    </source>
</reference>
<protein>
    <submittedName>
        <fullName evidence="3">DctP family TRAP transporter solute-binding subunit</fullName>
    </submittedName>
</protein>
<gene>
    <name evidence="3" type="ORF">DY262_07165</name>
</gene>
<sequence>MSTFRTLAAAIAVAGATLAGAAAHAQQIVKIGYAVSRDSHYGAGADAFCDTLEKGSANRFKCSQAPNATLGNEREMVESAQIGSLDVAFVSSGTVGNFVPDIRVLDVPFLFRDTEHARAVLDGAVGQKLLAAFPSKGLIAMAWGENGFRHLTTSRREIRAPGDLANIKLRTMENRVHVESFRALGALPTPMAWPEVYTALQQGTIDGQENPLSILVTAKLWQVQKHLALTSHVYSPTLLIASPALWAKLNAADRQLFLNAAKAGAAAQRERVTREAQTAVALLEKEGMSITRPDTADFRKALAPTFKKFEAQFGPDIAAIQRVQ</sequence>
<evidence type="ECO:0000313" key="4">
    <source>
        <dbReference type="Proteomes" id="UP000261931"/>
    </source>
</evidence>
<organism evidence="3 4">
    <name type="scientific">Hydrogenophaga borbori</name>
    <dbReference type="NCBI Taxonomy" id="2294117"/>
    <lineage>
        <taxon>Bacteria</taxon>
        <taxon>Pseudomonadati</taxon>
        <taxon>Pseudomonadota</taxon>
        <taxon>Betaproteobacteria</taxon>
        <taxon>Burkholderiales</taxon>
        <taxon>Comamonadaceae</taxon>
        <taxon>Hydrogenophaga</taxon>
    </lineage>
</organism>
<keyword evidence="4" id="KW-1185">Reference proteome</keyword>
<dbReference type="GO" id="GO:0030246">
    <property type="term" value="F:carbohydrate binding"/>
    <property type="evidence" value="ECO:0007669"/>
    <property type="project" value="TreeGrafter"/>
</dbReference>
<dbReference type="AlphaFoldDB" id="A0A372ELD0"/>
<dbReference type="PANTHER" id="PTHR33376">
    <property type="match status" value="1"/>
</dbReference>
<dbReference type="Pfam" id="PF03480">
    <property type="entry name" value="DctP"/>
    <property type="match status" value="1"/>
</dbReference>
<dbReference type="RefSeq" id="WP_116958259.1">
    <property type="nucleotide sequence ID" value="NZ_QVLS01000003.1"/>
</dbReference>
<dbReference type="GO" id="GO:0055085">
    <property type="term" value="P:transmembrane transport"/>
    <property type="evidence" value="ECO:0007669"/>
    <property type="project" value="InterPro"/>
</dbReference>
<dbReference type="PANTHER" id="PTHR33376:SF18">
    <property type="entry name" value="2,3-DIKETO-L-GULONATE-BINDING PERIPLASMIC PROTEIN YIAO"/>
    <property type="match status" value="1"/>
</dbReference>
<name>A0A372ELD0_9BURK</name>
<proteinExistence type="predicted"/>
<keyword evidence="1 2" id="KW-0732">Signal</keyword>
<dbReference type="GO" id="GO:0030288">
    <property type="term" value="C:outer membrane-bounded periplasmic space"/>
    <property type="evidence" value="ECO:0007669"/>
    <property type="project" value="InterPro"/>
</dbReference>
<dbReference type="NCBIfam" id="TIGR00787">
    <property type="entry name" value="dctP"/>
    <property type="match status" value="1"/>
</dbReference>
<feature type="signal peptide" evidence="2">
    <location>
        <begin position="1"/>
        <end position="25"/>
    </location>
</feature>
<dbReference type="CDD" id="cd13675">
    <property type="entry name" value="PBP2_TRAP_SBP_like_5"/>
    <property type="match status" value="1"/>
</dbReference>
<dbReference type="InterPro" id="IPR018389">
    <property type="entry name" value="DctP_fam"/>
</dbReference>
<evidence type="ECO:0000256" key="1">
    <source>
        <dbReference type="ARBA" id="ARBA00022729"/>
    </source>
</evidence>
<evidence type="ECO:0000256" key="2">
    <source>
        <dbReference type="SAM" id="SignalP"/>
    </source>
</evidence>
<dbReference type="InterPro" id="IPR004682">
    <property type="entry name" value="TRAP_DctP"/>
</dbReference>
<dbReference type="Proteomes" id="UP000261931">
    <property type="component" value="Unassembled WGS sequence"/>
</dbReference>
<dbReference type="Gene3D" id="3.40.190.170">
    <property type="entry name" value="Bacterial extracellular solute-binding protein, family 7"/>
    <property type="match status" value="1"/>
</dbReference>
<dbReference type="EMBL" id="QVLS01000003">
    <property type="protein sequence ID" value="RFP80211.1"/>
    <property type="molecule type" value="Genomic_DNA"/>
</dbReference>
<feature type="chain" id="PRO_5017043927" evidence="2">
    <location>
        <begin position="26"/>
        <end position="324"/>
    </location>
</feature>
<evidence type="ECO:0000313" key="3">
    <source>
        <dbReference type="EMBL" id="RFP80211.1"/>
    </source>
</evidence>
<accession>A0A372ELD0</accession>
<comment type="caution">
    <text evidence="3">The sequence shown here is derived from an EMBL/GenBank/DDBJ whole genome shotgun (WGS) entry which is preliminary data.</text>
</comment>